<gene>
    <name evidence="1" type="ORF">J3U87_30800</name>
</gene>
<dbReference type="AlphaFoldDB" id="A0A8A4TLB8"/>
<dbReference type="RefSeq" id="WP_237379625.1">
    <property type="nucleotide sequence ID" value="NZ_CP071793.1"/>
</dbReference>
<keyword evidence="2" id="KW-1185">Reference proteome</keyword>
<accession>A0A8A4TLB8</accession>
<sequence length="79" mass="8852">MGLFTMVFSIVLVVFAAGVATSWIKAQKEISANDSASSRRIQELEQRLAVMEKRLANIETIATSKEYSLAKKFEELEKV</sequence>
<protein>
    <recommendedName>
        <fullName evidence="3">Phage shock protein B</fullName>
    </recommendedName>
</protein>
<evidence type="ECO:0000313" key="2">
    <source>
        <dbReference type="Proteomes" id="UP000663929"/>
    </source>
</evidence>
<evidence type="ECO:0000313" key="1">
    <source>
        <dbReference type="EMBL" id="QTD49994.1"/>
    </source>
</evidence>
<proteinExistence type="predicted"/>
<dbReference type="Proteomes" id="UP000663929">
    <property type="component" value="Chromosome"/>
</dbReference>
<evidence type="ECO:0008006" key="3">
    <source>
        <dbReference type="Google" id="ProtNLM"/>
    </source>
</evidence>
<dbReference type="EMBL" id="CP071793">
    <property type="protein sequence ID" value="QTD49994.1"/>
    <property type="molecule type" value="Genomic_DNA"/>
</dbReference>
<dbReference type="KEGG" id="scor:J3U87_30800"/>
<organism evidence="1 2">
    <name type="scientific">Sulfidibacter corallicola</name>
    <dbReference type="NCBI Taxonomy" id="2818388"/>
    <lineage>
        <taxon>Bacteria</taxon>
        <taxon>Pseudomonadati</taxon>
        <taxon>Acidobacteriota</taxon>
        <taxon>Holophagae</taxon>
        <taxon>Acanthopleuribacterales</taxon>
        <taxon>Acanthopleuribacteraceae</taxon>
        <taxon>Sulfidibacter</taxon>
    </lineage>
</organism>
<name>A0A8A4TLB8_SULCO</name>
<reference evidence="1" key="1">
    <citation type="submission" date="2021-03" db="EMBL/GenBank/DDBJ databases">
        <title>Acanthopleuribacteraceae sp. M133.</title>
        <authorList>
            <person name="Wang G."/>
        </authorList>
    </citation>
    <scope>NUCLEOTIDE SEQUENCE</scope>
    <source>
        <strain evidence="1">M133</strain>
    </source>
</reference>